<evidence type="ECO:0000256" key="16">
    <source>
        <dbReference type="ARBA" id="ARBA00042156"/>
    </source>
</evidence>
<comment type="caution">
    <text evidence="19">The sequence shown here is derived from an EMBL/GenBank/DDBJ whole genome shotgun (WGS) entry which is preliminary data.</text>
</comment>
<evidence type="ECO:0000256" key="6">
    <source>
        <dbReference type="ARBA" id="ARBA00022763"/>
    </source>
</evidence>
<dbReference type="PANTHER" id="PTHR43152">
    <property type="entry name" value="UVRABC SYSTEM PROTEIN A"/>
    <property type="match status" value="1"/>
</dbReference>
<dbReference type="GO" id="GO:0005524">
    <property type="term" value="F:ATP binding"/>
    <property type="evidence" value="ECO:0007669"/>
    <property type="project" value="UniProtKB-UniRule"/>
</dbReference>
<feature type="zinc finger region" description="C4-type" evidence="17">
    <location>
        <begin position="269"/>
        <end position="296"/>
    </location>
</feature>
<feature type="binding site" evidence="17">
    <location>
        <begin position="661"/>
        <end position="668"/>
    </location>
    <ligand>
        <name>ATP</name>
        <dbReference type="ChEBI" id="CHEBI:30616"/>
    </ligand>
</feature>
<dbReference type="GO" id="GO:0009380">
    <property type="term" value="C:excinuclease repair complex"/>
    <property type="evidence" value="ECO:0007669"/>
    <property type="project" value="InterPro"/>
</dbReference>
<keyword evidence="4 17" id="KW-0677">Repeat</keyword>
<dbReference type="Gene3D" id="1.10.8.280">
    <property type="entry name" value="ABC transporter ATPase domain-like"/>
    <property type="match status" value="1"/>
</dbReference>
<keyword evidence="12 17" id="KW-0238">DNA-binding</keyword>
<dbReference type="GO" id="GO:0008270">
    <property type="term" value="F:zinc ion binding"/>
    <property type="evidence" value="ECO:0007669"/>
    <property type="project" value="UniProtKB-UniRule"/>
</dbReference>
<organism evidence="19 20">
    <name type="scientific">Candidatus Sungbacteria bacterium RIFCSPHIGHO2_02_FULL_49_20</name>
    <dbReference type="NCBI Taxonomy" id="1802272"/>
    <lineage>
        <taxon>Bacteria</taxon>
        <taxon>Candidatus Sungiibacteriota</taxon>
    </lineage>
</organism>
<dbReference type="CDD" id="cd03271">
    <property type="entry name" value="ABC_UvrA_II"/>
    <property type="match status" value="1"/>
</dbReference>
<dbReference type="InterPro" id="IPR003439">
    <property type="entry name" value="ABC_transporter-like_ATP-bd"/>
</dbReference>
<dbReference type="PROSITE" id="PS00211">
    <property type="entry name" value="ABC_TRANSPORTER_1"/>
    <property type="match status" value="1"/>
</dbReference>
<dbReference type="FunFam" id="1.20.1580.10:FF:000002">
    <property type="entry name" value="UvrABC system protein A"/>
    <property type="match status" value="1"/>
</dbReference>
<evidence type="ECO:0000256" key="10">
    <source>
        <dbReference type="ARBA" id="ARBA00022840"/>
    </source>
</evidence>
<keyword evidence="9 17" id="KW-0862">Zinc</keyword>
<evidence type="ECO:0000256" key="17">
    <source>
        <dbReference type="HAMAP-Rule" id="MF_00205"/>
    </source>
</evidence>
<feature type="domain" description="ABC transporter" evidence="18">
    <location>
        <begin position="627"/>
        <end position="957"/>
    </location>
</feature>
<dbReference type="CDD" id="cd03270">
    <property type="entry name" value="ABC_UvrA_I"/>
    <property type="match status" value="1"/>
</dbReference>
<evidence type="ECO:0000259" key="18">
    <source>
        <dbReference type="PROSITE" id="PS50893"/>
    </source>
</evidence>
<evidence type="ECO:0000256" key="15">
    <source>
        <dbReference type="ARBA" id="ARBA00039316"/>
    </source>
</evidence>
<evidence type="ECO:0000313" key="19">
    <source>
        <dbReference type="EMBL" id="OHA01094.1"/>
    </source>
</evidence>
<keyword evidence="3 17" id="KW-0479">Metal-binding</keyword>
<reference evidence="19 20" key="1">
    <citation type="journal article" date="2016" name="Nat. Commun.">
        <title>Thousands of microbial genomes shed light on interconnected biogeochemical processes in an aquifer system.</title>
        <authorList>
            <person name="Anantharaman K."/>
            <person name="Brown C.T."/>
            <person name="Hug L.A."/>
            <person name="Sharon I."/>
            <person name="Castelle C.J."/>
            <person name="Probst A.J."/>
            <person name="Thomas B.C."/>
            <person name="Singh A."/>
            <person name="Wilkins M.J."/>
            <person name="Karaoz U."/>
            <person name="Brodie E.L."/>
            <person name="Williams K.H."/>
            <person name="Hubbard S.S."/>
            <person name="Banfield J.F."/>
        </authorList>
    </citation>
    <scope>NUCLEOTIDE SEQUENCE [LARGE SCALE GENOMIC DNA]</scope>
</reference>
<comment type="subcellular location">
    <subcellularLocation>
        <location evidence="1 17">Cytoplasm</location>
    </subcellularLocation>
</comment>
<keyword evidence="17" id="KW-0742">SOS response</keyword>
<evidence type="ECO:0000256" key="2">
    <source>
        <dbReference type="ARBA" id="ARBA00022490"/>
    </source>
</evidence>
<dbReference type="InterPro" id="IPR041552">
    <property type="entry name" value="UvrA_DNA-bd"/>
</dbReference>
<evidence type="ECO:0000256" key="11">
    <source>
        <dbReference type="ARBA" id="ARBA00022881"/>
    </source>
</evidence>
<keyword evidence="7 17" id="KW-0228">DNA excision</keyword>
<dbReference type="GO" id="GO:0016887">
    <property type="term" value="F:ATP hydrolysis activity"/>
    <property type="evidence" value="ECO:0007669"/>
    <property type="project" value="InterPro"/>
</dbReference>
<name>A0A1G2KPB5_9BACT</name>
<feature type="binding site" evidence="17">
    <location>
        <begin position="42"/>
        <end position="49"/>
    </location>
    <ligand>
        <name>ATP</name>
        <dbReference type="ChEBI" id="CHEBI:30616"/>
    </ligand>
</feature>
<dbReference type="Pfam" id="PF17755">
    <property type="entry name" value="UvrA_DNA-bind"/>
    <property type="match status" value="1"/>
</dbReference>
<dbReference type="Proteomes" id="UP000178710">
    <property type="component" value="Unassembled WGS sequence"/>
</dbReference>
<dbReference type="Pfam" id="PF17760">
    <property type="entry name" value="UvrA_inter"/>
    <property type="match status" value="1"/>
</dbReference>
<keyword evidence="5 17" id="KW-0547">Nucleotide-binding</keyword>
<dbReference type="GO" id="GO:0005737">
    <property type="term" value="C:cytoplasm"/>
    <property type="evidence" value="ECO:0007669"/>
    <property type="project" value="UniProtKB-SubCell"/>
</dbReference>
<dbReference type="GO" id="GO:0009381">
    <property type="term" value="F:excinuclease ABC activity"/>
    <property type="evidence" value="ECO:0007669"/>
    <property type="project" value="UniProtKB-UniRule"/>
</dbReference>
<evidence type="ECO:0000256" key="12">
    <source>
        <dbReference type="ARBA" id="ARBA00023125"/>
    </source>
</evidence>
<dbReference type="PROSITE" id="PS50893">
    <property type="entry name" value="ABC_TRANSPORTER_2"/>
    <property type="match status" value="1"/>
</dbReference>
<dbReference type="AlphaFoldDB" id="A0A1G2KPB5"/>
<accession>A0A1G2KPB5</accession>
<evidence type="ECO:0000256" key="7">
    <source>
        <dbReference type="ARBA" id="ARBA00022769"/>
    </source>
</evidence>
<dbReference type="GO" id="GO:0009432">
    <property type="term" value="P:SOS response"/>
    <property type="evidence" value="ECO:0007669"/>
    <property type="project" value="UniProtKB-UniRule"/>
</dbReference>
<dbReference type="SUPFAM" id="SSF52540">
    <property type="entry name" value="P-loop containing nucleoside triphosphate hydrolases"/>
    <property type="match status" value="2"/>
</dbReference>
<protein>
    <recommendedName>
        <fullName evidence="15 17">UvrABC system protein A</fullName>
        <shortName evidence="17">UvrA protein</shortName>
    </recommendedName>
    <alternativeName>
        <fullName evidence="16 17">Excinuclease ABC subunit A</fullName>
    </alternativeName>
</protein>
<comment type="subunit">
    <text evidence="17">Forms a heterotetramer with UvrB during the search for lesions.</text>
</comment>
<keyword evidence="11 17" id="KW-0267">Excision nuclease</keyword>
<dbReference type="NCBIfam" id="TIGR00630">
    <property type="entry name" value="uvra"/>
    <property type="match status" value="1"/>
</dbReference>
<keyword evidence="13 17" id="KW-0234">DNA repair</keyword>
<evidence type="ECO:0000256" key="5">
    <source>
        <dbReference type="ARBA" id="ARBA00022741"/>
    </source>
</evidence>
<keyword evidence="8 17" id="KW-0863">Zinc-finger</keyword>
<keyword evidence="10 17" id="KW-0067">ATP-binding</keyword>
<evidence type="ECO:0000256" key="8">
    <source>
        <dbReference type="ARBA" id="ARBA00022771"/>
    </source>
</evidence>
<evidence type="ECO:0000256" key="13">
    <source>
        <dbReference type="ARBA" id="ARBA00023204"/>
    </source>
</evidence>
<dbReference type="Gene3D" id="3.40.50.300">
    <property type="entry name" value="P-loop containing nucleotide triphosphate hydrolases"/>
    <property type="match status" value="3"/>
</dbReference>
<evidence type="ECO:0000256" key="3">
    <source>
        <dbReference type="ARBA" id="ARBA00022723"/>
    </source>
</evidence>
<feature type="zinc finger region" description="C4-type" evidence="17">
    <location>
        <begin position="760"/>
        <end position="786"/>
    </location>
</feature>
<evidence type="ECO:0000256" key="1">
    <source>
        <dbReference type="ARBA" id="ARBA00004496"/>
    </source>
</evidence>
<evidence type="ECO:0000256" key="4">
    <source>
        <dbReference type="ARBA" id="ARBA00022737"/>
    </source>
</evidence>
<dbReference type="InterPro" id="IPR041102">
    <property type="entry name" value="UvrA_inter"/>
</dbReference>
<keyword evidence="6 17" id="KW-0227">DNA damage</keyword>
<dbReference type="GO" id="GO:0003677">
    <property type="term" value="F:DNA binding"/>
    <property type="evidence" value="ECO:0007669"/>
    <property type="project" value="UniProtKB-UniRule"/>
</dbReference>
<sequence>MKKKSLQKGGFGGVIRIRGARVHNLKNIDLDIPKGKFVVITGLSGSGKSSLAFDTIYAEAERRYVESLSSYARQFLGVKDKPDVESIEGLSPAISIDQKSISKNPRSTVGTITEIYDYLRILFARVGRPHCPQCGKPVKKQSVDHIVASLAKFPQKAEVAILAPLVQGKKGEHRALAEEVKAAGFLRVRFDGAIMLIDDFFARAVDKKRKHTLEVVVDRFSPDSDIERPRIRDSVETALKIGKGIMIASVAAPGKKDVEEMLYSQHFACAECGVNLPEIEPRTFSFNSPYGACSACTGLGSVLEVQSELVIPNKRLTIAEGAIRPWASASHRLGRQSWYWWILDDLAARYKFSLNTPLEKLPSKVIDVVLNGEKNADDSDDGGERRGTTFEGVIPNLKRRWKDTDSDFTRAEIEKYMVIKACESCSGKRLRPEALGVKIGEENIASVSDRTVEKAEEYFRELSMNKRGVLGSSEFSVALPLVKEISKRLVFLKDVGLEYLTLSRESTTLAGGEAQRIKLATQIGSRLTGIIYILDEPSIGLHARDHARLIQTLKNLRDIGNTIIVVEHDAETMREADWIIDLGPGAGRHGGSVIFEGTAKEILKANTLTAEYLSGKKKIDFSKKFYIRDEGKYLTIRGAEEHNLKNIDVKIPLGKFVCVSGVSGSGKSTLINDILSRALVAEFYGAHAIPGKHKEIAGIEHINKAVVVDQSPIGRTPRSNPATYTGAFGFIRGVFASTFDARSRGYGPGRFSFNVKGGRCEACEGQGVKKIEMYFLPDVYVECEECRGKRYNREALDIEYNGKNIADVLDMTVEDAREFFRAIPGIKAKLDTLWEVGLGYVKLGQPAPTLSGGEAQRTKLATELSRRDTGMTFYILDEPTTGLHFEDTAKLLRVLHTLVERGNSVLVIEHNLDVLRNAHWIIDLGPEGGDKGGAIVAEGIPADIIKVKNSYTGQWLKKLNQ</sequence>
<dbReference type="InterPro" id="IPR004602">
    <property type="entry name" value="UvrA"/>
</dbReference>
<gene>
    <name evidence="17" type="primary">uvrA</name>
    <name evidence="19" type="ORF">A3C12_02630</name>
</gene>
<dbReference type="InterPro" id="IPR027417">
    <property type="entry name" value="P-loop_NTPase"/>
</dbReference>
<dbReference type="GO" id="GO:0006289">
    <property type="term" value="P:nucleotide-excision repair"/>
    <property type="evidence" value="ECO:0007669"/>
    <property type="project" value="UniProtKB-UniRule"/>
</dbReference>
<dbReference type="PANTHER" id="PTHR43152:SF3">
    <property type="entry name" value="UVRABC SYSTEM PROTEIN A"/>
    <property type="match status" value="1"/>
</dbReference>
<evidence type="ECO:0000256" key="9">
    <source>
        <dbReference type="ARBA" id="ARBA00022833"/>
    </source>
</evidence>
<keyword evidence="2 17" id="KW-0963">Cytoplasm</keyword>
<dbReference type="NCBIfam" id="NF001503">
    <property type="entry name" value="PRK00349.1"/>
    <property type="match status" value="1"/>
</dbReference>
<dbReference type="InterPro" id="IPR017871">
    <property type="entry name" value="ABC_transporter-like_CS"/>
</dbReference>
<dbReference type="HAMAP" id="MF_00205">
    <property type="entry name" value="UvrA"/>
    <property type="match status" value="1"/>
</dbReference>
<dbReference type="EMBL" id="MHQK01000036">
    <property type="protein sequence ID" value="OHA01094.1"/>
    <property type="molecule type" value="Genomic_DNA"/>
</dbReference>
<proteinExistence type="inferred from homology"/>
<comment type="function">
    <text evidence="17">The UvrABC repair system catalyzes the recognition and processing of DNA lesions. UvrA is an ATPase and a DNA-binding protein. A damage recognition complex composed of 2 UvrA and 2 UvrB subunits scans DNA for abnormalities. When the presence of a lesion has been verified by UvrB, the UvrA molecules dissociate.</text>
</comment>
<dbReference type="Gene3D" id="3.30.190.20">
    <property type="match status" value="1"/>
</dbReference>
<evidence type="ECO:0000313" key="20">
    <source>
        <dbReference type="Proteomes" id="UP000178710"/>
    </source>
</evidence>
<comment type="similarity">
    <text evidence="14 17">Belongs to the ABC transporter superfamily. UvrA family.</text>
</comment>
<evidence type="ECO:0000256" key="14">
    <source>
        <dbReference type="ARBA" id="ARBA00038000"/>
    </source>
</evidence>
<dbReference type="Gene3D" id="1.20.1580.10">
    <property type="entry name" value="ABC transporter ATPase like domain"/>
    <property type="match status" value="3"/>
</dbReference>